<sequence length="272" mass="32067">MKFILLFLILSLNAQNKRFIYEYHFIPDSTNCSDINMEIMYLDTSPKGSVYYSRSSFVNDSIMIEDAKSGKMTMPTEGKIDQRIIKTYPDYKVFLFTKFYIEKYKISDDRVQKWQILKEKEKLENFEVQQATLDFAGRKWIAWFTPQVPIQDGPYKFHGLPGLILKIEDETKSHSFALKGIESLSEDFIYPEVNQSKKTIEIDQKKYIKLFKEYREDPIKDIRQLFNEGKLVSYTDQSGNIITPSQIIKNLESERKEIVLKDNNIIEIDLLK</sequence>
<dbReference type="NCBIfam" id="TIGR01200">
    <property type="entry name" value="GLPGLI"/>
    <property type="match status" value="1"/>
</dbReference>
<gene>
    <name evidence="1" type="ORF">EG352_21855</name>
</gene>
<dbReference type="AlphaFoldDB" id="A0AAD1DY08"/>
<reference evidence="1 2" key="1">
    <citation type="submission" date="2018-11" db="EMBL/GenBank/DDBJ databases">
        <title>Proposal to divide the Flavobacteriaceae and reorganize its genera based on Amino Acid Identity values calculated from whole genome sequences.</title>
        <authorList>
            <person name="Nicholson A.C."/>
            <person name="Gulvik C.A."/>
            <person name="Whitney A.M."/>
            <person name="Humrighouse B.W."/>
            <person name="Bell M."/>
            <person name="Holmes B."/>
            <person name="Steigerwalt A.G."/>
            <person name="Villarma A."/>
            <person name="Sheth M."/>
            <person name="Batra D."/>
            <person name="Pryor J."/>
            <person name="Bernardet J.-F."/>
            <person name="Hugo C."/>
            <person name="Kampfer P."/>
            <person name="Newman J."/>
            <person name="McQuiston J.R."/>
        </authorList>
    </citation>
    <scope>NUCLEOTIDE SEQUENCE [LARGE SCALE GENOMIC DNA]</scope>
    <source>
        <strain evidence="1 2">H5559</strain>
    </source>
</reference>
<dbReference type="Proteomes" id="UP000269015">
    <property type="component" value="Chromosome"/>
</dbReference>
<accession>A0AAD1DY08</accession>
<evidence type="ECO:0000313" key="2">
    <source>
        <dbReference type="Proteomes" id="UP000269015"/>
    </source>
</evidence>
<dbReference type="Pfam" id="PF09697">
    <property type="entry name" value="Porph_ging"/>
    <property type="match status" value="1"/>
</dbReference>
<organism evidence="1 2">
    <name type="scientific">Chryseobacterium indologenes</name>
    <name type="common">Flavobacterium indologenes</name>
    <dbReference type="NCBI Taxonomy" id="253"/>
    <lineage>
        <taxon>Bacteria</taxon>
        <taxon>Pseudomonadati</taxon>
        <taxon>Bacteroidota</taxon>
        <taxon>Flavobacteriia</taxon>
        <taxon>Flavobacteriales</taxon>
        <taxon>Weeksellaceae</taxon>
        <taxon>Chryseobacterium group</taxon>
        <taxon>Chryseobacterium</taxon>
    </lineage>
</organism>
<name>A0AAD1DY08_CHRID</name>
<dbReference type="InterPro" id="IPR005901">
    <property type="entry name" value="GLPGLI"/>
</dbReference>
<dbReference type="EMBL" id="CP033930">
    <property type="protein sequence ID" value="AZB20653.1"/>
    <property type="molecule type" value="Genomic_DNA"/>
</dbReference>
<proteinExistence type="predicted"/>
<protein>
    <submittedName>
        <fullName evidence="1">GLPGLI family protein</fullName>
    </submittedName>
</protein>
<evidence type="ECO:0000313" key="1">
    <source>
        <dbReference type="EMBL" id="AZB20653.1"/>
    </source>
</evidence>